<evidence type="ECO:0000256" key="13">
    <source>
        <dbReference type="ARBA" id="ARBA00031891"/>
    </source>
</evidence>
<dbReference type="SUPFAM" id="SSF53187">
    <property type="entry name" value="Zn-dependent exopeptidases"/>
    <property type="match status" value="1"/>
</dbReference>
<comment type="catalytic activity">
    <reaction evidence="14 15">
        <text>N-succinyl-(2S,6S)-2,6-diaminopimelate + H2O = (2S,6S)-2,6-diaminopimelate + succinate</text>
        <dbReference type="Rhea" id="RHEA:22608"/>
        <dbReference type="ChEBI" id="CHEBI:15377"/>
        <dbReference type="ChEBI" id="CHEBI:30031"/>
        <dbReference type="ChEBI" id="CHEBI:57609"/>
        <dbReference type="ChEBI" id="CHEBI:58087"/>
        <dbReference type="EC" id="3.5.1.18"/>
    </reaction>
</comment>
<dbReference type="HAMAP" id="MF_01690">
    <property type="entry name" value="DapE"/>
    <property type="match status" value="1"/>
</dbReference>
<feature type="binding site" evidence="15">
    <location>
        <position position="105"/>
    </location>
    <ligand>
        <name>Zn(2+)</name>
        <dbReference type="ChEBI" id="CHEBI:29105"/>
        <label>2</label>
    </ligand>
</feature>
<dbReference type="PROSITE" id="PS00759">
    <property type="entry name" value="ARGE_DAPE_CPG2_2"/>
    <property type="match status" value="1"/>
</dbReference>
<evidence type="ECO:0000256" key="7">
    <source>
        <dbReference type="ARBA" id="ARBA00022723"/>
    </source>
</evidence>
<evidence type="ECO:0000256" key="2">
    <source>
        <dbReference type="ARBA" id="ARBA00006746"/>
    </source>
</evidence>
<dbReference type="InterPro" id="IPR011650">
    <property type="entry name" value="Peptidase_M20_dimer"/>
</dbReference>
<evidence type="ECO:0000256" key="14">
    <source>
        <dbReference type="ARBA" id="ARBA00051301"/>
    </source>
</evidence>
<gene>
    <name evidence="15" type="primary">dapE</name>
    <name evidence="17" type="ORF">E0F26_11715</name>
</gene>
<dbReference type="EMBL" id="CP036501">
    <property type="protein sequence ID" value="UZP75362.1"/>
    <property type="molecule type" value="Genomic_DNA"/>
</dbReference>
<evidence type="ECO:0000256" key="9">
    <source>
        <dbReference type="ARBA" id="ARBA00022833"/>
    </source>
</evidence>
<evidence type="ECO:0000256" key="11">
    <source>
        <dbReference type="ARBA" id="ARBA00023154"/>
    </source>
</evidence>
<keyword evidence="10 15" id="KW-0220">Diaminopimelate biosynthesis</keyword>
<dbReference type="InterPro" id="IPR001261">
    <property type="entry name" value="ArgE/DapE_CS"/>
</dbReference>
<feature type="active site" evidence="15">
    <location>
        <position position="74"/>
    </location>
</feature>
<dbReference type="NCBIfam" id="NF009557">
    <property type="entry name" value="PRK13009.1"/>
    <property type="match status" value="1"/>
</dbReference>
<comment type="function">
    <text evidence="15">Catalyzes the hydrolysis of N-succinyl-L,L-diaminopimelic acid (SDAP), forming succinate and LL-2,6-diaminopimelate (DAP), an intermediate involved in the bacterial biosynthesis of lysine and meso-diaminopimelic acid, an essential component of bacterial cell walls.</text>
</comment>
<keyword evidence="8 15" id="KW-0378">Hydrolase</keyword>
<dbReference type="Pfam" id="PF07687">
    <property type="entry name" value="M20_dimer"/>
    <property type="match status" value="1"/>
</dbReference>
<organism evidence="17 18">
    <name type="scientific">Candidatus Paraluminiphilus aquimaris</name>
    <dbReference type="NCBI Taxonomy" id="2518994"/>
    <lineage>
        <taxon>Bacteria</taxon>
        <taxon>Pseudomonadati</taxon>
        <taxon>Pseudomonadota</taxon>
        <taxon>Gammaproteobacteria</taxon>
        <taxon>Cellvibrionales</taxon>
        <taxon>Halieaceae</taxon>
        <taxon>Candidatus Paraluminiphilus</taxon>
    </lineage>
</organism>
<dbReference type="PANTHER" id="PTHR43808:SF31">
    <property type="entry name" value="N-ACETYL-L-CITRULLINE DEACETYLASE"/>
    <property type="match status" value="1"/>
</dbReference>
<keyword evidence="9 15" id="KW-0862">Zinc</keyword>
<comment type="pathway">
    <text evidence="1 15">Amino-acid biosynthesis; L-lysine biosynthesis via DAP pathway; LL-2,6-diaminopimelate from (S)-tetrahydrodipicolinate (succinylase route): step 3/3.</text>
</comment>
<comment type="similarity">
    <text evidence="2 15">Belongs to the peptidase M20A family. DapE subfamily.</text>
</comment>
<feature type="binding site" evidence="15">
    <location>
        <position position="168"/>
    </location>
    <ligand>
        <name>Zn(2+)</name>
        <dbReference type="ChEBI" id="CHEBI:29105"/>
        <label>1</label>
    </ligand>
</feature>
<evidence type="ECO:0000313" key="18">
    <source>
        <dbReference type="Proteomes" id="UP001317963"/>
    </source>
</evidence>
<dbReference type="NCBIfam" id="TIGR01246">
    <property type="entry name" value="dapE_proteo"/>
    <property type="match status" value="1"/>
</dbReference>
<protein>
    <recommendedName>
        <fullName evidence="5 15">Succinyl-diaminopimelate desuccinylase</fullName>
        <shortName evidence="15">SDAP desuccinylase</shortName>
        <ecNumber evidence="4 15">3.5.1.18</ecNumber>
    </recommendedName>
    <alternativeName>
        <fullName evidence="13 15">N-succinyl-LL-2,6-diaminoheptanedioate amidohydrolase</fullName>
    </alternativeName>
</protein>
<keyword evidence="11 15" id="KW-0457">Lysine biosynthesis</keyword>
<evidence type="ECO:0000256" key="4">
    <source>
        <dbReference type="ARBA" id="ARBA00011921"/>
    </source>
</evidence>
<name>A0ABY6Q7V0_9GAMM</name>
<reference evidence="17 18" key="1">
    <citation type="submission" date="2019-02" db="EMBL/GenBank/DDBJ databases">
        <title>Halieaceae_genomes.</title>
        <authorList>
            <person name="Li S.-H."/>
        </authorList>
    </citation>
    <scope>NUCLEOTIDE SEQUENCE [LARGE SCALE GENOMIC DNA]</scope>
    <source>
        <strain evidence="17 18">JH123</strain>
    </source>
</reference>
<evidence type="ECO:0000256" key="8">
    <source>
        <dbReference type="ARBA" id="ARBA00022801"/>
    </source>
</evidence>
<dbReference type="RefSeq" id="WP_279241848.1">
    <property type="nucleotide sequence ID" value="NZ_CP036501.1"/>
</dbReference>
<feature type="active site" description="Proton acceptor" evidence="15">
    <location>
        <position position="139"/>
    </location>
</feature>
<feature type="binding site" evidence="15">
    <location>
        <position position="105"/>
    </location>
    <ligand>
        <name>Zn(2+)</name>
        <dbReference type="ChEBI" id="CHEBI:29105"/>
        <label>1</label>
    </ligand>
</feature>
<keyword evidence="7 15" id="KW-0479">Metal-binding</keyword>
<dbReference type="PANTHER" id="PTHR43808">
    <property type="entry name" value="ACETYLORNITHINE DEACETYLASE"/>
    <property type="match status" value="1"/>
</dbReference>
<evidence type="ECO:0000256" key="5">
    <source>
        <dbReference type="ARBA" id="ARBA00022391"/>
    </source>
</evidence>
<feature type="binding site" evidence="15">
    <location>
        <position position="354"/>
    </location>
    <ligand>
        <name>Zn(2+)</name>
        <dbReference type="ChEBI" id="CHEBI:29105"/>
        <label>2</label>
    </ligand>
</feature>
<dbReference type="InterPro" id="IPR036264">
    <property type="entry name" value="Bact_exopeptidase_dim_dom"/>
</dbReference>
<feature type="binding site" evidence="15">
    <location>
        <position position="72"/>
    </location>
    <ligand>
        <name>Zn(2+)</name>
        <dbReference type="ChEBI" id="CHEBI:29105"/>
        <label>1</label>
    </ligand>
</feature>
<evidence type="ECO:0000313" key="17">
    <source>
        <dbReference type="EMBL" id="UZP75362.1"/>
    </source>
</evidence>
<comment type="cofactor">
    <cofactor evidence="15">
        <name>Zn(2+)</name>
        <dbReference type="ChEBI" id="CHEBI:29105"/>
    </cofactor>
    <cofactor evidence="15">
        <name>Co(2+)</name>
        <dbReference type="ChEBI" id="CHEBI:48828"/>
    </cofactor>
    <text evidence="15">Binds 2 Zn(2+) or Co(2+) ions per subunit.</text>
</comment>
<evidence type="ECO:0000256" key="12">
    <source>
        <dbReference type="ARBA" id="ARBA00023285"/>
    </source>
</evidence>
<dbReference type="CDD" id="cd03891">
    <property type="entry name" value="M20_DapE_proteobac"/>
    <property type="match status" value="1"/>
</dbReference>
<evidence type="ECO:0000256" key="1">
    <source>
        <dbReference type="ARBA" id="ARBA00005130"/>
    </source>
</evidence>
<dbReference type="Gene3D" id="3.40.630.10">
    <property type="entry name" value="Zn peptidases"/>
    <property type="match status" value="2"/>
</dbReference>
<keyword evidence="6 15" id="KW-0028">Amino-acid biosynthesis</keyword>
<evidence type="ECO:0000256" key="3">
    <source>
        <dbReference type="ARBA" id="ARBA00011738"/>
    </source>
</evidence>
<feature type="domain" description="Peptidase M20 dimerisation" evidence="16">
    <location>
        <begin position="181"/>
        <end position="288"/>
    </location>
</feature>
<dbReference type="Pfam" id="PF01546">
    <property type="entry name" value="Peptidase_M20"/>
    <property type="match status" value="1"/>
</dbReference>
<keyword evidence="12 15" id="KW-0170">Cobalt</keyword>
<keyword evidence="18" id="KW-1185">Reference proteome</keyword>
<comment type="subunit">
    <text evidence="3 15">Homodimer.</text>
</comment>
<evidence type="ECO:0000256" key="6">
    <source>
        <dbReference type="ARBA" id="ARBA00022605"/>
    </source>
</evidence>
<dbReference type="InterPro" id="IPR005941">
    <property type="entry name" value="DapE_proteobac"/>
</dbReference>
<feature type="binding site" evidence="15">
    <location>
        <position position="140"/>
    </location>
    <ligand>
        <name>Zn(2+)</name>
        <dbReference type="ChEBI" id="CHEBI:29105"/>
        <label>2</label>
    </ligand>
</feature>
<proteinExistence type="inferred from homology"/>
<dbReference type="GO" id="GO:0009014">
    <property type="term" value="F:succinyl-diaminopimelate desuccinylase activity"/>
    <property type="evidence" value="ECO:0007669"/>
    <property type="project" value="UniProtKB-EC"/>
</dbReference>
<dbReference type="Proteomes" id="UP001317963">
    <property type="component" value="Chromosome"/>
</dbReference>
<dbReference type="EC" id="3.5.1.18" evidence="4 15"/>
<evidence type="ECO:0000256" key="10">
    <source>
        <dbReference type="ARBA" id="ARBA00022915"/>
    </source>
</evidence>
<evidence type="ECO:0000256" key="15">
    <source>
        <dbReference type="HAMAP-Rule" id="MF_01690"/>
    </source>
</evidence>
<evidence type="ECO:0000259" key="16">
    <source>
        <dbReference type="Pfam" id="PF07687"/>
    </source>
</evidence>
<accession>A0ABY6Q7V0</accession>
<sequence length="381" mass="41118">MQTTNSYNDAIALTRELIEKQSVTPADDGCQPLMAERLANIGFTCECLQAEEVLNLWATRGNEGPLLVFAGHTDVVPPGPLEHWDSDPFVPTERDGFLFGRGAADMKSSLAAMVVATESFIGKHPNHKGRIGFLITADEEGPAVHGTRYVVDTLMAREETIDWCVVGEPSSTSQLGDIIKNGRRGSINATLTIKGKQGHVAYPHLADNPMHKAFDVLNQLSALQWDQGNAFFDPTQLQFSNIQSGTGATNVIPGELNAVFNLRFSTEITADGIKKKCEDLLDKSGVDYDISWQLSGNPFLTEPGDLVDAATQSILEVTGVDTTLSTGGGTSDGRFIAKMGGQIIELGVINASIHQRNEHVLISDIPKLAAIYEGILTRVLT</sequence>
<dbReference type="InterPro" id="IPR002933">
    <property type="entry name" value="Peptidase_M20"/>
</dbReference>
<dbReference type="SUPFAM" id="SSF55031">
    <property type="entry name" value="Bacterial exopeptidase dimerisation domain"/>
    <property type="match status" value="1"/>
</dbReference>
<dbReference type="InterPro" id="IPR050072">
    <property type="entry name" value="Peptidase_M20A"/>
</dbReference>